<dbReference type="PANTHER" id="PTHR43792">
    <property type="entry name" value="GNAT FAMILY, PUTATIVE (AFU_ORTHOLOGUE AFUA_3G00765)-RELATED-RELATED"/>
    <property type="match status" value="1"/>
</dbReference>
<evidence type="ECO:0000256" key="1">
    <source>
        <dbReference type="ARBA" id="ARBA00022679"/>
    </source>
</evidence>
<dbReference type="RefSeq" id="WP_099559054.1">
    <property type="nucleotide sequence ID" value="NZ_LT960614.1"/>
</dbReference>
<gene>
    <name evidence="6" type="ORF">HDIA_4043</name>
</gene>
<accession>A0A2C9DB82</accession>
<evidence type="ECO:0000256" key="4">
    <source>
        <dbReference type="SAM" id="MobiDB-lite"/>
    </source>
</evidence>
<keyword evidence="7" id="KW-1185">Reference proteome</keyword>
<reference evidence="7" key="1">
    <citation type="submission" date="2017-09" db="EMBL/GenBank/DDBJ databases">
        <title>Genome sequence of Nannocystis excedens DSM 71.</title>
        <authorList>
            <person name="Blom J."/>
        </authorList>
    </citation>
    <scope>NUCLEOTIDE SEQUENCE [LARGE SCALE GENOMIC DNA]</scope>
    <source>
        <strain evidence="7">type strain: E19</strain>
    </source>
</reference>
<dbReference type="EMBL" id="LT960614">
    <property type="protein sequence ID" value="SON57584.1"/>
    <property type="molecule type" value="Genomic_DNA"/>
</dbReference>
<dbReference type="InterPro" id="IPR016181">
    <property type="entry name" value="Acyl_CoA_acyltransferase"/>
</dbReference>
<dbReference type="Pfam" id="PF13302">
    <property type="entry name" value="Acetyltransf_3"/>
    <property type="match status" value="1"/>
</dbReference>
<dbReference type="GO" id="GO:0016747">
    <property type="term" value="F:acyltransferase activity, transferring groups other than amino-acyl groups"/>
    <property type="evidence" value="ECO:0007669"/>
    <property type="project" value="InterPro"/>
</dbReference>
<dbReference type="PANTHER" id="PTHR43792:SF8">
    <property type="entry name" value="[RIBOSOMAL PROTEIN US5]-ALANINE N-ACETYLTRANSFERASE"/>
    <property type="match status" value="1"/>
</dbReference>
<evidence type="ECO:0000313" key="6">
    <source>
        <dbReference type="EMBL" id="SON57584.1"/>
    </source>
</evidence>
<name>A0A2C9DB82_9HYPH</name>
<evidence type="ECO:0000256" key="3">
    <source>
        <dbReference type="ARBA" id="ARBA00038502"/>
    </source>
</evidence>
<evidence type="ECO:0000313" key="7">
    <source>
        <dbReference type="Proteomes" id="UP000223606"/>
    </source>
</evidence>
<evidence type="ECO:0000259" key="5">
    <source>
        <dbReference type="PROSITE" id="PS51186"/>
    </source>
</evidence>
<dbReference type="InterPro" id="IPR051531">
    <property type="entry name" value="N-acetyltransferase"/>
</dbReference>
<evidence type="ECO:0000256" key="2">
    <source>
        <dbReference type="ARBA" id="ARBA00023315"/>
    </source>
</evidence>
<keyword evidence="1 6" id="KW-0808">Transferase</keyword>
<dbReference type="PROSITE" id="PS51186">
    <property type="entry name" value="GNAT"/>
    <property type="match status" value="1"/>
</dbReference>
<keyword evidence="2" id="KW-0012">Acyltransferase</keyword>
<organism evidence="6 7">
    <name type="scientific">Hartmannibacter diazotrophicus</name>
    <dbReference type="NCBI Taxonomy" id="1482074"/>
    <lineage>
        <taxon>Bacteria</taxon>
        <taxon>Pseudomonadati</taxon>
        <taxon>Pseudomonadota</taxon>
        <taxon>Alphaproteobacteria</taxon>
        <taxon>Hyphomicrobiales</taxon>
        <taxon>Pleomorphomonadaceae</taxon>
        <taxon>Hartmannibacter</taxon>
    </lineage>
</organism>
<dbReference type="KEGG" id="hdi:HDIA_4043"/>
<dbReference type="AlphaFoldDB" id="A0A2C9DB82"/>
<feature type="region of interest" description="Disordered" evidence="4">
    <location>
        <begin position="211"/>
        <end position="231"/>
    </location>
</feature>
<dbReference type="InterPro" id="IPR000182">
    <property type="entry name" value="GNAT_dom"/>
</dbReference>
<feature type="domain" description="N-acetyltransferase" evidence="5">
    <location>
        <begin position="28"/>
        <end position="189"/>
    </location>
</feature>
<dbReference type="SUPFAM" id="SSF55729">
    <property type="entry name" value="Acyl-CoA N-acyltransferases (Nat)"/>
    <property type="match status" value="1"/>
</dbReference>
<dbReference type="Gene3D" id="3.40.630.30">
    <property type="match status" value="1"/>
</dbReference>
<dbReference type="OrthoDB" id="9804153at2"/>
<protein>
    <submittedName>
        <fullName evidence="6">Ribosomal-protein-L7/L12-serine acetyltransferase</fullName>
    </submittedName>
</protein>
<dbReference type="Proteomes" id="UP000223606">
    <property type="component" value="Chromosome 1"/>
</dbReference>
<comment type="similarity">
    <text evidence="3">Belongs to the acetyltransferase family. RimJ subfamily.</text>
</comment>
<proteinExistence type="inferred from homology"/>
<sequence length="231" mass="25605">MIEEEDSTGTRSLSDRAPSRPVLETGRLIIRAPVLADAPALASLADNRKIAQNLTRMPYPYGLADAEAFIAEAAPADGLKHLIFAKRPRHLPEMIGAISLDHRRGPVPELGYWIGEEFWNRGYATEAAQAAVDFGFSLARHARISVSCRVTNAASRRVIEKCGFQYTGQDLSPSVYFASVVAIDRFTLDRRTWESLRRWLPVSIVEGDMEDGEDPATMPLARSRPNALNRV</sequence>